<dbReference type="InterPro" id="IPR012437">
    <property type="entry name" value="DUF1638"/>
</dbReference>
<name>A0A382F0Z9_9ZZZZ</name>
<protein>
    <recommendedName>
        <fullName evidence="1">DUF1638 domain-containing protein</fullName>
    </recommendedName>
</protein>
<dbReference type="Pfam" id="PF07796">
    <property type="entry name" value="DUF1638"/>
    <property type="match status" value="1"/>
</dbReference>
<evidence type="ECO:0000259" key="1">
    <source>
        <dbReference type="Pfam" id="PF07796"/>
    </source>
</evidence>
<dbReference type="AlphaFoldDB" id="A0A382F0Z9"/>
<reference evidence="2" key="1">
    <citation type="submission" date="2018-05" db="EMBL/GenBank/DDBJ databases">
        <authorList>
            <person name="Lanie J.A."/>
            <person name="Ng W.-L."/>
            <person name="Kazmierczak K.M."/>
            <person name="Andrzejewski T.M."/>
            <person name="Davidsen T.M."/>
            <person name="Wayne K.J."/>
            <person name="Tettelin H."/>
            <person name="Glass J.I."/>
            <person name="Rusch D."/>
            <person name="Podicherti R."/>
            <person name="Tsui H.-C.T."/>
            <person name="Winkler M.E."/>
        </authorList>
    </citation>
    <scope>NUCLEOTIDE SEQUENCE</scope>
</reference>
<organism evidence="2">
    <name type="scientific">marine metagenome</name>
    <dbReference type="NCBI Taxonomy" id="408172"/>
    <lineage>
        <taxon>unclassified sequences</taxon>
        <taxon>metagenomes</taxon>
        <taxon>ecological metagenomes</taxon>
    </lineage>
</organism>
<dbReference type="EMBL" id="UINC01047421">
    <property type="protein sequence ID" value="SVB56686.1"/>
    <property type="molecule type" value="Genomic_DNA"/>
</dbReference>
<gene>
    <name evidence="2" type="ORF">METZ01_LOCUS209540</name>
</gene>
<feature type="domain" description="DUF1638" evidence="1">
    <location>
        <begin position="28"/>
        <end position="182"/>
    </location>
</feature>
<evidence type="ECO:0000313" key="2">
    <source>
        <dbReference type="EMBL" id="SVB56686.1"/>
    </source>
</evidence>
<accession>A0A382F0Z9</accession>
<sequence length="199" mass="22383">MIIACGALAREIQQVIELNEWTETEVQCLPASLHNRPENIPPMVRDKIEAQAPHYRQIFVAYADCGTGGLLDAVLAEKGVERLEGAHCYQFYAGSSVFDQLQEAEPGTFYLTDFLVRHFDRLVIKELGLDRHPHLRDTYFGNYSRLLYLSQENSPELAQQARQAADRLGLRFEQLSTGYGELGVQIGQFVDSHPTGDLG</sequence>
<proteinExistence type="predicted"/>